<dbReference type="SUPFAM" id="SSF52540">
    <property type="entry name" value="P-loop containing nucleoside triphosphate hydrolases"/>
    <property type="match status" value="1"/>
</dbReference>
<sequence>MKNASEQQVQHISLPERTLMVLCGPAGAGKSTFARTFIEQHKQQGYRMTSIVSSDYCRALICDDETNQQVNRDTFDLFYYIIHKRMFQGRLTIADSTALQADARQRLLDLAARHHYFTCLFMFDISLETCMKYDQHQARGRIVGEQVIKYHLSLLQQALRDVPQESWQMIHVLDEQHPFPEISMGDTDPSS</sequence>
<dbReference type="EMBL" id="BIFS01000001">
    <property type="protein sequence ID" value="GCE18206.1"/>
    <property type="molecule type" value="Genomic_DNA"/>
</dbReference>
<comment type="caution">
    <text evidence="1">The sequence shown here is derived from an EMBL/GenBank/DDBJ whole genome shotgun (WGS) entry which is preliminary data.</text>
</comment>
<dbReference type="CDD" id="cd01983">
    <property type="entry name" value="SIMIBI"/>
    <property type="match status" value="1"/>
</dbReference>
<dbReference type="Proteomes" id="UP000287188">
    <property type="component" value="Unassembled WGS sequence"/>
</dbReference>
<evidence type="ECO:0000313" key="2">
    <source>
        <dbReference type="Proteomes" id="UP000287188"/>
    </source>
</evidence>
<protein>
    <recommendedName>
        <fullName evidence="3">ATP-binding protein</fullName>
    </recommendedName>
</protein>
<evidence type="ECO:0008006" key="3">
    <source>
        <dbReference type="Google" id="ProtNLM"/>
    </source>
</evidence>
<dbReference type="RefSeq" id="WP_161977258.1">
    <property type="nucleotide sequence ID" value="NZ_BIFS01000001.1"/>
</dbReference>
<dbReference type="PANTHER" id="PTHR12435">
    <property type="match status" value="1"/>
</dbReference>
<name>A0A402AGI0_9CHLR</name>
<organism evidence="1 2">
    <name type="scientific">Dictyobacter kobayashii</name>
    <dbReference type="NCBI Taxonomy" id="2014872"/>
    <lineage>
        <taxon>Bacteria</taxon>
        <taxon>Bacillati</taxon>
        <taxon>Chloroflexota</taxon>
        <taxon>Ktedonobacteria</taxon>
        <taxon>Ktedonobacterales</taxon>
        <taxon>Dictyobacteraceae</taxon>
        <taxon>Dictyobacter</taxon>
    </lineage>
</organism>
<accession>A0A402AGI0</accession>
<evidence type="ECO:0000313" key="1">
    <source>
        <dbReference type="EMBL" id="GCE18206.1"/>
    </source>
</evidence>
<dbReference type="Gene3D" id="3.40.50.300">
    <property type="entry name" value="P-loop containing nucleotide triphosphate hydrolases"/>
    <property type="match status" value="1"/>
</dbReference>
<dbReference type="Pfam" id="PF13671">
    <property type="entry name" value="AAA_33"/>
    <property type="match status" value="1"/>
</dbReference>
<keyword evidence="2" id="KW-1185">Reference proteome</keyword>
<gene>
    <name evidence="1" type="ORF">KDK_20060</name>
</gene>
<dbReference type="AlphaFoldDB" id="A0A402AGI0"/>
<proteinExistence type="predicted"/>
<reference evidence="2" key="1">
    <citation type="submission" date="2018-12" db="EMBL/GenBank/DDBJ databases">
        <title>Tengunoibacter tsumagoiensis gen. nov., sp. nov., Dictyobacter kobayashii sp. nov., D. alpinus sp. nov., and D. joshuensis sp. nov. and description of Dictyobacteraceae fam. nov. within the order Ktedonobacterales isolated from Tengu-no-mugimeshi.</title>
        <authorList>
            <person name="Wang C.M."/>
            <person name="Zheng Y."/>
            <person name="Sakai Y."/>
            <person name="Toyoda A."/>
            <person name="Minakuchi Y."/>
            <person name="Abe K."/>
            <person name="Yokota A."/>
            <person name="Yabe S."/>
        </authorList>
    </citation>
    <scope>NUCLEOTIDE SEQUENCE [LARGE SCALE GENOMIC DNA]</scope>
    <source>
        <strain evidence="2">Uno11</strain>
    </source>
</reference>
<dbReference type="InterPro" id="IPR027417">
    <property type="entry name" value="P-loop_NTPase"/>
</dbReference>